<keyword evidence="1" id="KW-0175">Coiled coil</keyword>
<feature type="domain" description="SKICH" evidence="3">
    <location>
        <begin position="22"/>
        <end position="122"/>
    </location>
</feature>
<dbReference type="Gene3D" id="2.60.40.2840">
    <property type="match status" value="1"/>
</dbReference>
<feature type="compositionally biased region" description="Basic and acidic residues" evidence="2">
    <location>
        <begin position="735"/>
        <end position="751"/>
    </location>
</feature>
<gene>
    <name evidence="4" type="ORF">OCBIM_22002991mg</name>
</gene>
<dbReference type="STRING" id="37653.A0A0L8G028"/>
<evidence type="ECO:0000256" key="2">
    <source>
        <dbReference type="SAM" id="MobiDB-lite"/>
    </source>
</evidence>
<feature type="region of interest" description="Disordered" evidence="2">
    <location>
        <begin position="735"/>
        <end position="754"/>
    </location>
</feature>
<evidence type="ECO:0000256" key="1">
    <source>
        <dbReference type="SAM" id="Coils"/>
    </source>
</evidence>
<proteinExistence type="predicted"/>
<organism evidence="4">
    <name type="scientific">Octopus bimaculoides</name>
    <name type="common">California two-spotted octopus</name>
    <dbReference type="NCBI Taxonomy" id="37653"/>
    <lineage>
        <taxon>Eukaryota</taxon>
        <taxon>Metazoa</taxon>
        <taxon>Spiralia</taxon>
        <taxon>Lophotrochozoa</taxon>
        <taxon>Mollusca</taxon>
        <taxon>Cephalopoda</taxon>
        <taxon>Coleoidea</taxon>
        <taxon>Octopodiformes</taxon>
        <taxon>Octopoda</taxon>
        <taxon>Incirrata</taxon>
        <taxon>Octopodidae</taxon>
        <taxon>Octopus</taxon>
    </lineage>
</organism>
<sequence>MDDHNVELPQRKENKTKVKDLVIFQDIRPTYEPNENVTLTYSIKYSFTPSLDDWIGIFPVSWTSVNDCVDSVWSSHQYLKETNNIRKVNFQFQFPSNSSYSYAFAYLNNRCEVLGISSPFKIIAKDEDKMKVSRPLDTSLKVNDEILQCRNNWLPMIQKRREKITAVHDIVYPVPSCLKTANNSELLTQNIDNILNVPLEESKSENIRKPTEFINLYDLCKENSSVDNFANFKLNEMNITEKQSENKVKNDEKNLKYLNEESVKSKALLKRGNRDVIAYTPKTRSLYYPRELYMQKCFLRNSWNVHMLSKLKKLPSNVVYHDDSLNMCANKGRKLRICSEKESTKTGNIFNAPTSESELVDTKEKENANLNTQTVSRDEYIHLKESLAYYKNLTESNLLEIEKLVKIIKDLQTEVECVKGIKFGFEWRLMKQGNDIGKLKDQLKGSVENHWKQVMALEKEKALLKRLNYDLQKKVTETLSELDQVKICNTNITKKLQSMLSSRFSYGSCSFDQLNQTIDNFSNIEKKTTSDEYSINIRPYSSDDSFQINSPSKRNINDKPFQNVLESYGTSNMKMPLQSCDSFKRNQEESDNHKLDIFSTTNKMKNLGWDKQTQVENKPLPFCASFPFKNVCKLNSNSLKKFFNSQNKPFRSKTEENDFTLTKSDRLFKTNKSTNTPTPKPVLCSESLDSDTELELTCKNRDCMQKSGFHSSEMKKSSHTTATNTEKHIMDVVNKHKTESSVSQTDKKQSDIEELSYDNNDESLIDMNFPNDTPVNSDFHWWSSEMSSETESIISFNEGKSDSDSLSED</sequence>
<reference evidence="4" key="1">
    <citation type="submission" date="2015-07" db="EMBL/GenBank/DDBJ databases">
        <title>MeaNS - Measles Nucleotide Surveillance Program.</title>
        <authorList>
            <person name="Tran T."/>
            <person name="Druce J."/>
        </authorList>
    </citation>
    <scope>NUCLEOTIDE SEQUENCE</scope>
    <source>
        <strain evidence="4">UCB-OBI-ISO-001</strain>
        <tissue evidence="4">Gonad</tissue>
    </source>
</reference>
<dbReference type="InterPro" id="IPR041611">
    <property type="entry name" value="SKICH"/>
</dbReference>
<feature type="non-terminal residue" evidence="4">
    <location>
        <position position="809"/>
    </location>
</feature>
<evidence type="ECO:0000259" key="3">
    <source>
        <dbReference type="Pfam" id="PF17751"/>
    </source>
</evidence>
<dbReference type="AlphaFoldDB" id="A0A0L8G028"/>
<feature type="coiled-coil region" evidence="1">
    <location>
        <begin position="234"/>
        <end position="261"/>
    </location>
</feature>
<name>A0A0L8G028_OCTBM</name>
<dbReference type="EMBL" id="KQ424859">
    <property type="protein sequence ID" value="KOF70352.1"/>
    <property type="molecule type" value="Genomic_DNA"/>
</dbReference>
<protein>
    <recommendedName>
        <fullName evidence="3">SKICH domain-containing protein</fullName>
    </recommendedName>
</protein>
<evidence type="ECO:0000313" key="4">
    <source>
        <dbReference type="EMBL" id="KOF70352.1"/>
    </source>
</evidence>
<accession>A0A0L8G028</accession>
<dbReference type="Pfam" id="PF17751">
    <property type="entry name" value="SKICH"/>
    <property type="match status" value="1"/>
</dbReference>